<accession>A0A5Q2V8W4</accession>
<proteinExistence type="predicted"/>
<dbReference type="RefSeq" id="WP_153857383.1">
    <property type="nucleotide sequence ID" value="NZ_CP045913.1"/>
</dbReference>
<dbReference type="Gene3D" id="3.40.50.150">
    <property type="entry name" value="Vaccinia Virus protein VP39"/>
    <property type="match status" value="1"/>
</dbReference>
<dbReference type="GO" id="GO:0032259">
    <property type="term" value="P:methylation"/>
    <property type="evidence" value="ECO:0007669"/>
    <property type="project" value="UniProtKB-KW"/>
</dbReference>
<dbReference type="Pfam" id="PF08241">
    <property type="entry name" value="Methyltransf_11"/>
    <property type="match status" value="1"/>
</dbReference>
<dbReference type="EMBL" id="CP045913">
    <property type="protein sequence ID" value="QGH59723.1"/>
    <property type="molecule type" value="Genomic_DNA"/>
</dbReference>
<feature type="domain" description="Methyltransferase type 11" evidence="1">
    <location>
        <begin position="34"/>
        <end position="130"/>
    </location>
</feature>
<dbReference type="InterPro" id="IPR013216">
    <property type="entry name" value="Methyltransf_11"/>
</dbReference>
<dbReference type="InterPro" id="IPR029063">
    <property type="entry name" value="SAM-dependent_MTases_sf"/>
</dbReference>
<sequence>MERIENDLLKLRFLQEEHHQRYQYVASFSKGVVVDCACGIGYSAPILLANPAVTTYMGLDVDQDAVEYAQQQNQNKDRASFEYGSILALPFDDHSIDTFISLETLEHLEKPELAIAEVKRVLKSDGVFICSVPTKDYENFCVSLYGPNPYHLHAFSLDALQKLLQTQFEHVNISVIAQELVSIVHTLDDEKTPLNVYTPEDKNVMNGSFIAVSSNAHPVKNRSTLFTGMSRIEYDQELVLPLRQSLAFAENLANQRWQLLLEAEQRINDVTCYKEQAERISEERMQAFQNTENLLRERDRNLADAVVLIQTLREQLEKTSKQEPNP</sequence>
<evidence type="ECO:0000259" key="1">
    <source>
        <dbReference type="Pfam" id="PF08241"/>
    </source>
</evidence>
<evidence type="ECO:0000313" key="2">
    <source>
        <dbReference type="EMBL" id="QGH59723.1"/>
    </source>
</evidence>
<name>A0A5Q2V8W4_SERPR</name>
<keyword evidence="2" id="KW-0808">Transferase</keyword>
<organism evidence="2 3">
    <name type="scientific">Serratia proteamaculans</name>
    <dbReference type="NCBI Taxonomy" id="28151"/>
    <lineage>
        <taxon>Bacteria</taxon>
        <taxon>Pseudomonadati</taxon>
        <taxon>Pseudomonadota</taxon>
        <taxon>Gammaproteobacteria</taxon>
        <taxon>Enterobacterales</taxon>
        <taxon>Yersiniaceae</taxon>
        <taxon>Serratia</taxon>
    </lineage>
</organism>
<reference evidence="2 3" key="1">
    <citation type="submission" date="2019-11" db="EMBL/GenBank/DDBJ databases">
        <title>The Phosphoenolpyruvate Phosphotransferase System Regulates Serratia proteamaculans 336X Biofilm Formation and Wheat Roots colonization.</title>
        <authorList>
            <person name="Liu F."/>
        </authorList>
    </citation>
    <scope>NUCLEOTIDE SEQUENCE [LARGE SCALE GENOMIC DNA]</scope>
    <source>
        <strain evidence="2 3">336X</strain>
    </source>
</reference>
<dbReference type="GO" id="GO:0008757">
    <property type="term" value="F:S-adenosylmethionine-dependent methyltransferase activity"/>
    <property type="evidence" value="ECO:0007669"/>
    <property type="project" value="InterPro"/>
</dbReference>
<dbReference type="CDD" id="cd02440">
    <property type="entry name" value="AdoMet_MTases"/>
    <property type="match status" value="1"/>
</dbReference>
<protein>
    <submittedName>
        <fullName evidence="2">Methyltransferase domain-containing protein</fullName>
    </submittedName>
</protein>
<evidence type="ECO:0000313" key="3">
    <source>
        <dbReference type="Proteomes" id="UP000381260"/>
    </source>
</evidence>
<dbReference type="PANTHER" id="PTHR43591">
    <property type="entry name" value="METHYLTRANSFERASE"/>
    <property type="match status" value="1"/>
</dbReference>
<keyword evidence="2" id="KW-0489">Methyltransferase</keyword>
<dbReference type="Proteomes" id="UP000381260">
    <property type="component" value="Chromosome"/>
</dbReference>
<dbReference type="AlphaFoldDB" id="A0A5Q2V8W4"/>
<dbReference type="SUPFAM" id="SSF53335">
    <property type="entry name" value="S-adenosyl-L-methionine-dependent methyltransferases"/>
    <property type="match status" value="1"/>
</dbReference>
<gene>
    <name evidence="2" type="ORF">GHV41_02175</name>
</gene>